<dbReference type="EMBL" id="ML996607">
    <property type="protein sequence ID" value="KAF2752580.1"/>
    <property type="molecule type" value="Genomic_DNA"/>
</dbReference>
<sequence>ISRRSVIAPQPQSLHSAGTWNLDVCRSQDNIKLLSQRARHNTQQPARVERIIFGPSLQRLVSDNQQLQD</sequence>
<accession>A0A6A6VSK6</accession>
<reference evidence="2" key="1">
    <citation type="journal article" date="2020" name="Stud. Mycol.">
        <title>101 Dothideomycetes genomes: a test case for predicting lifestyles and emergence of pathogens.</title>
        <authorList>
            <person name="Haridas S."/>
            <person name="Albert R."/>
            <person name="Binder M."/>
            <person name="Bloem J."/>
            <person name="Labutti K."/>
            <person name="Salamov A."/>
            <person name="Andreopoulos B."/>
            <person name="Baker S."/>
            <person name="Barry K."/>
            <person name="Bills G."/>
            <person name="Bluhm B."/>
            <person name="Cannon C."/>
            <person name="Castanera R."/>
            <person name="Culley D."/>
            <person name="Daum C."/>
            <person name="Ezra D."/>
            <person name="Gonzalez J."/>
            <person name="Henrissat B."/>
            <person name="Kuo A."/>
            <person name="Liang C."/>
            <person name="Lipzen A."/>
            <person name="Lutzoni F."/>
            <person name="Magnuson J."/>
            <person name="Mondo S."/>
            <person name="Nolan M."/>
            <person name="Ohm R."/>
            <person name="Pangilinan J."/>
            <person name="Park H.-J."/>
            <person name="Ramirez L."/>
            <person name="Alfaro M."/>
            <person name="Sun H."/>
            <person name="Tritt A."/>
            <person name="Yoshinaga Y."/>
            <person name="Zwiers L.-H."/>
            <person name="Turgeon B."/>
            <person name="Goodwin S."/>
            <person name="Spatafora J."/>
            <person name="Crous P."/>
            <person name="Grigoriev I."/>
        </authorList>
    </citation>
    <scope>NUCLEOTIDE SEQUENCE</scope>
    <source>
        <strain evidence="2">CBS 121739</strain>
    </source>
</reference>
<dbReference type="Proteomes" id="UP000799437">
    <property type="component" value="Unassembled WGS sequence"/>
</dbReference>
<organism evidence="2 3">
    <name type="scientific">Pseudovirgaria hyperparasitica</name>
    <dbReference type="NCBI Taxonomy" id="470096"/>
    <lineage>
        <taxon>Eukaryota</taxon>
        <taxon>Fungi</taxon>
        <taxon>Dikarya</taxon>
        <taxon>Ascomycota</taxon>
        <taxon>Pezizomycotina</taxon>
        <taxon>Dothideomycetes</taxon>
        <taxon>Dothideomycetes incertae sedis</taxon>
        <taxon>Acrospermales</taxon>
        <taxon>Acrospermaceae</taxon>
        <taxon>Pseudovirgaria</taxon>
    </lineage>
</organism>
<evidence type="ECO:0000313" key="3">
    <source>
        <dbReference type="Proteomes" id="UP000799437"/>
    </source>
</evidence>
<gene>
    <name evidence="2" type="ORF">EJ05DRAFT_295678</name>
    <name evidence="1" type="ORF">EJ05DRAFT_322992</name>
</gene>
<name>A0A6A6VSK6_9PEZI</name>
<dbReference type="EMBL" id="ML996620">
    <property type="protein sequence ID" value="KAF2752460.1"/>
    <property type="molecule type" value="Genomic_DNA"/>
</dbReference>
<dbReference type="AlphaFoldDB" id="A0A6A6VSK6"/>
<keyword evidence="3" id="KW-1185">Reference proteome</keyword>
<feature type="non-terminal residue" evidence="2">
    <location>
        <position position="1"/>
    </location>
</feature>
<protein>
    <submittedName>
        <fullName evidence="2">Uncharacterized protein</fullName>
    </submittedName>
</protein>
<proteinExistence type="predicted"/>
<evidence type="ECO:0000313" key="1">
    <source>
        <dbReference type="EMBL" id="KAF2752460.1"/>
    </source>
</evidence>
<dbReference type="GeneID" id="54481615"/>
<evidence type="ECO:0000313" key="2">
    <source>
        <dbReference type="EMBL" id="KAF2752580.1"/>
    </source>
</evidence>
<dbReference type="RefSeq" id="XP_033595038.1">
    <property type="nucleotide sequence ID" value="XM_033740561.1"/>
</dbReference>